<proteinExistence type="predicted"/>
<reference evidence="1 2" key="1">
    <citation type="submission" date="2019-02" db="EMBL/GenBank/DDBJ databases">
        <title>Pedobacter sp. RP-1-14 sp. nov., isolated from Arctic soil.</title>
        <authorList>
            <person name="Dahal R.H."/>
        </authorList>
    </citation>
    <scope>NUCLEOTIDE SEQUENCE [LARGE SCALE GENOMIC DNA]</scope>
    <source>
        <strain evidence="1 2">RP-1-14</strain>
    </source>
</reference>
<dbReference type="EMBL" id="SJSL01000008">
    <property type="protein sequence ID" value="TCC98043.1"/>
    <property type="molecule type" value="Genomic_DNA"/>
</dbReference>
<dbReference type="OrthoDB" id="1000127at2"/>
<evidence type="ECO:0000313" key="1">
    <source>
        <dbReference type="EMBL" id="TCC98043.1"/>
    </source>
</evidence>
<dbReference type="RefSeq" id="WP_131597760.1">
    <property type="nucleotide sequence ID" value="NZ_SJSL01000008.1"/>
</dbReference>
<dbReference type="AlphaFoldDB" id="A0A4R0NFH1"/>
<protein>
    <submittedName>
        <fullName evidence="1">Uncharacterized protein</fullName>
    </submittedName>
</protein>
<evidence type="ECO:0000313" key="2">
    <source>
        <dbReference type="Proteomes" id="UP000293347"/>
    </source>
</evidence>
<dbReference type="SUPFAM" id="SSF52540">
    <property type="entry name" value="P-loop containing nucleoside triphosphate hydrolases"/>
    <property type="match status" value="1"/>
</dbReference>
<dbReference type="InterPro" id="IPR027417">
    <property type="entry name" value="P-loop_NTPase"/>
</dbReference>
<accession>A0A4R0NFH1</accession>
<gene>
    <name evidence="1" type="ORF">EZ437_19555</name>
</gene>
<comment type="caution">
    <text evidence="1">The sequence shown here is derived from an EMBL/GenBank/DDBJ whole genome shotgun (WGS) entry which is preliminary data.</text>
</comment>
<dbReference type="Proteomes" id="UP000293347">
    <property type="component" value="Unassembled WGS sequence"/>
</dbReference>
<keyword evidence="2" id="KW-1185">Reference proteome</keyword>
<name>A0A4R0NFH1_9SPHI</name>
<organism evidence="1 2">
    <name type="scientific">Pedobacter psychroterrae</name>
    <dbReference type="NCBI Taxonomy" id="2530453"/>
    <lineage>
        <taxon>Bacteria</taxon>
        <taxon>Pseudomonadati</taxon>
        <taxon>Bacteroidota</taxon>
        <taxon>Sphingobacteriia</taxon>
        <taxon>Sphingobacteriales</taxon>
        <taxon>Sphingobacteriaceae</taxon>
        <taxon>Pedobacter</taxon>
    </lineage>
</organism>
<sequence length="631" mass="73962">MKTLTLDIPYQMNFTDLLHHHKFNGLIPANWIINKRIPGIGTTYNEIMSQRHSIIIVPFTAIIEVKKVGHGDRLCVIYGQSNIDEAIEEIGRYLADARYPHKKIMTTPESFYKVKAALSKQVPGYINEYFMLIDECNILVEDALFRKNMLRIMDEFFLFNKRSMISATPLIPTDTRFIDHDFKHLKFEPKYDFQEDIHLVVTNNINASCRNLLDSLKRLNDKPILIFTNCKKTITYLAKRENINENYKIFCSKSLTNFFQQQGLENVFDSVAEQQYARYNFFTSKFFSGVDILIPEKDKPHVIMISNIKHAPHSIISPTVTAIQIYGRSRAKVSSITHITTILETEIQNEKEIKHNIDKSIYHLNKLQELRDKSYEKATKKMLSDVADKDDLNLVFQDDGTVNSYFRDNHLFSVLTRNLYCNSQSLVKQYRIDGFFRPYLTEIYEPLTEEDLIKLVKLKTKKKSIEVLKQLENLIKGQGSYQLGINHEDYFVYLGELYTADPLICEAYFKIGAKEIRRLNFNRKKLRNILFDLRQGDQKNNMRMIDEILLSFRLETPIYIDEIEKKLTDVYVAFNFQRKPGKIAKASATDIEDYFDCKRINGKKKIEGVYKTYYILYSPKFKISEESLQLR</sequence>